<dbReference type="PATRIC" id="fig|157687.3.peg.760"/>
<protein>
    <submittedName>
        <fullName evidence="2">Uncharacterized protein</fullName>
    </submittedName>
</protein>
<dbReference type="RefSeq" id="WP_060917627.1">
    <property type="nucleotide sequence ID" value="NZ_KQ960040.1"/>
</dbReference>
<feature type="transmembrane region" description="Helical" evidence="1">
    <location>
        <begin position="12"/>
        <end position="30"/>
    </location>
</feature>
<gene>
    <name evidence="2" type="ORF">HMPREF3180_00764</name>
</gene>
<dbReference type="EMBL" id="LSDD01000050">
    <property type="protein sequence ID" value="KXB68166.1"/>
    <property type="molecule type" value="Genomic_DNA"/>
</dbReference>
<reference evidence="3" key="1">
    <citation type="submission" date="2016-01" db="EMBL/GenBank/DDBJ databases">
        <authorList>
            <person name="Mitreva M."/>
            <person name="Pepin K.H."/>
            <person name="Mihindukulasuriya K.A."/>
            <person name="Fulton R."/>
            <person name="Fronick C."/>
            <person name="O'Laughlin M."/>
            <person name="Miner T."/>
            <person name="Herter B."/>
            <person name="Rosa B.A."/>
            <person name="Cordes M."/>
            <person name="Tomlinson C."/>
            <person name="Wollam A."/>
            <person name="Palsikar V.B."/>
            <person name="Mardis E.R."/>
            <person name="Wilson R.K."/>
        </authorList>
    </citation>
    <scope>NUCLEOTIDE SEQUENCE [LARGE SCALE GENOMIC DNA]</scope>
    <source>
        <strain evidence="3">KA00185</strain>
    </source>
</reference>
<keyword evidence="1" id="KW-1133">Transmembrane helix</keyword>
<keyword evidence="1" id="KW-0472">Membrane</keyword>
<keyword evidence="1" id="KW-0812">Transmembrane</keyword>
<dbReference type="Proteomes" id="UP000070483">
    <property type="component" value="Unassembled WGS sequence"/>
</dbReference>
<accession>A0A134AKB3</accession>
<sequence length="149" mass="17340">MIVKNYKYIKLAYTARLLIFLACVLTPILLKLGIFIIGICLVVSLFLVFGTNACENIISKELNRRMSKLPVPKNQIFKWNKNSSVGYAFTDLSKGTVWICSTQTKFELHIYFISEFDITESFGKIQFRKYPDTLKENELREFMIFKNSL</sequence>
<proteinExistence type="predicted"/>
<evidence type="ECO:0000256" key="1">
    <source>
        <dbReference type="SAM" id="Phobius"/>
    </source>
</evidence>
<organism evidence="2 3">
    <name type="scientific">Leptotrichia wadei</name>
    <dbReference type="NCBI Taxonomy" id="157687"/>
    <lineage>
        <taxon>Bacteria</taxon>
        <taxon>Fusobacteriati</taxon>
        <taxon>Fusobacteriota</taxon>
        <taxon>Fusobacteriia</taxon>
        <taxon>Fusobacteriales</taxon>
        <taxon>Leptotrichiaceae</taxon>
        <taxon>Leptotrichia</taxon>
    </lineage>
</organism>
<dbReference type="OrthoDB" id="80669at2"/>
<keyword evidence="3" id="KW-1185">Reference proteome</keyword>
<evidence type="ECO:0000313" key="2">
    <source>
        <dbReference type="EMBL" id="KXB68166.1"/>
    </source>
</evidence>
<comment type="caution">
    <text evidence="2">The sequence shown here is derived from an EMBL/GenBank/DDBJ whole genome shotgun (WGS) entry which is preliminary data.</text>
</comment>
<feature type="transmembrane region" description="Helical" evidence="1">
    <location>
        <begin position="36"/>
        <end position="58"/>
    </location>
</feature>
<dbReference type="AlphaFoldDB" id="A0A134AKB3"/>
<evidence type="ECO:0000313" key="3">
    <source>
        <dbReference type="Proteomes" id="UP000070483"/>
    </source>
</evidence>
<name>A0A134AKB3_9FUSO</name>